<protein>
    <submittedName>
        <fullName evidence="5">Glycosyltransferase involved in cell wall bisynthesis</fullName>
    </submittedName>
</protein>
<dbReference type="AlphaFoldDB" id="A0A1G6SBT4"/>
<dbReference type="InterPro" id="IPR050194">
    <property type="entry name" value="Glycosyltransferase_grp1"/>
</dbReference>
<evidence type="ECO:0000256" key="2">
    <source>
        <dbReference type="ARBA" id="ARBA00022679"/>
    </source>
</evidence>
<keyword evidence="2 5" id="KW-0808">Transferase</keyword>
<sequence>MRIAIVSVHASPLRDGGGLNIHIAQSAAALVRQGCEVTVYTRRDQPDIEAAIDTPEGYAVVHIDAGPAEPLPRDALMPYMGRFGERLGESWGIERPDVVHAHFWLSGLAALRAALPLEVPVVQSFHGLGAVERRHLGAADPNPRERVGIEREIANTCNGIIASCEEEAADLAEIGVPADKIAVVPGGVDLNLFCPVGPSAGRDARTRMLSAGSLMRRKGIDTAIVALQRLPSTELIIAGGPERGRADDDAEARRLRWVAEEAGVSERVLMLGGVEHDAMPALYRAADVVVCTPWFEPFGMAPLEGMACGVPVVASAVGCLKDLVVDGATGRLLDEAYPDTVAEAVRPYLDDPALAERDGLAARARACGQYSWEAVAAASIKVCENALV</sequence>
<dbReference type="EMBL" id="FNAD01000002">
    <property type="protein sequence ID" value="SDD14193.1"/>
    <property type="molecule type" value="Genomic_DNA"/>
</dbReference>
<dbReference type="InterPro" id="IPR028098">
    <property type="entry name" value="Glyco_trans_4-like_N"/>
</dbReference>
<keyword evidence="6" id="KW-1185">Reference proteome</keyword>
<dbReference type="OrthoDB" id="9810929at2"/>
<accession>A0A1G6SBT4</accession>
<dbReference type="PANTHER" id="PTHR45947:SF3">
    <property type="entry name" value="SULFOQUINOVOSYL TRANSFERASE SQD2"/>
    <property type="match status" value="1"/>
</dbReference>
<dbReference type="Pfam" id="PF00534">
    <property type="entry name" value="Glycos_transf_1"/>
    <property type="match status" value="1"/>
</dbReference>
<dbReference type="SUPFAM" id="SSF53756">
    <property type="entry name" value="UDP-Glycosyltransferase/glycogen phosphorylase"/>
    <property type="match status" value="1"/>
</dbReference>
<dbReference type="Gene3D" id="3.40.50.2000">
    <property type="entry name" value="Glycogen Phosphorylase B"/>
    <property type="match status" value="2"/>
</dbReference>
<dbReference type="Proteomes" id="UP000198949">
    <property type="component" value="Unassembled WGS sequence"/>
</dbReference>
<dbReference type="RefSeq" id="WP_091028710.1">
    <property type="nucleotide sequence ID" value="NZ_FNAD01000002.1"/>
</dbReference>
<evidence type="ECO:0000313" key="5">
    <source>
        <dbReference type="EMBL" id="SDD14193.1"/>
    </source>
</evidence>
<dbReference type="GO" id="GO:0016757">
    <property type="term" value="F:glycosyltransferase activity"/>
    <property type="evidence" value="ECO:0007669"/>
    <property type="project" value="UniProtKB-KW"/>
</dbReference>
<feature type="domain" description="Glycosyl transferase family 1" evidence="3">
    <location>
        <begin position="206"/>
        <end position="362"/>
    </location>
</feature>
<dbReference type="PANTHER" id="PTHR45947">
    <property type="entry name" value="SULFOQUINOVOSYL TRANSFERASE SQD2"/>
    <property type="match status" value="1"/>
</dbReference>
<reference evidence="6" key="1">
    <citation type="submission" date="2016-10" db="EMBL/GenBank/DDBJ databases">
        <authorList>
            <person name="Varghese N."/>
            <person name="Submissions S."/>
        </authorList>
    </citation>
    <scope>NUCLEOTIDE SEQUENCE [LARGE SCALE GENOMIC DNA]</scope>
    <source>
        <strain evidence="6">CGMCC 4.3516</strain>
    </source>
</reference>
<dbReference type="Pfam" id="PF13439">
    <property type="entry name" value="Glyco_transf_4"/>
    <property type="match status" value="1"/>
</dbReference>
<dbReference type="STRING" id="58114.SAMN05216270_1022"/>
<name>A0A1G6SBT4_9ACTN</name>
<proteinExistence type="predicted"/>
<dbReference type="GO" id="GO:1901137">
    <property type="term" value="P:carbohydrate derivative biosynthetic process"/>
    <property type="evidence" value="ECO:0007669"/>
    <property type="project" value="UniProtKB-ARBA"/>
</dbReference>
<evidence type="ECO:0000313" key="6">
    <source>
        <dbReference type="Proteomes" id="UP000198949"/>
    </source>
</evidence>
<evidence type="ECO:0000259" key="4">
    <source>
        <dbReference type="Pfam" id="PF13439"/>
    </source>
</evidence>
<dbReference type="InterPro" id="IPR001296">
    <property type="entry name" value="Glyco_trans_1"/>
</dbReference>
<evidence type="ECO:0000259" key="3">
    <source>
        <dbReference type="Pfam" id="PF00534"/>
    </source>
</evidence>
<feature type="domain" description="Glycosyltransferase subfamily 4-like N-terminal" evidence="4">
    <location>
        <begin position="17"/>
        <end position="191"/>
    </location>
</feature>
<organism evidence="5 6">
    <name type="scientific">Glycomyces harbinensis</name>
    <dbReference type="NCBI Taxonomy" id="58114"/>
    <lineage>
        <taxon>Bacteria</taxon>
        <taxon>Bacillati</taxon>
        <taxon>Actinomycetota</taxon>
        <taxon>Actinomycetes</taxon>
        <taxon>Glycomycetales</taxon>
        <taxon>Glycomycetaceae</taxon>
        <taxon>Glycomyces</taxon>
    </lineage>
</organism>
<evidence type="ECO:0000256" key="1">
    <source>
        <dbReference type="ARBA" id="ARBA00022676"/>
    </source>
</evidence>
<gene>
    <name evidence="5" type="ORF">SAMN05216270_1022</name>
</gene>
<keyword evidence="1" id="KW-0328">Glycosyltransferase</keyword>